<feature type="transmembrane region" description="Helical" evidence="5">
    <location>
        <begin position="86"/>
        <end position="111"/>
    </location>
</feature>
<dbReference type="Proteomes" id="UP001519460">
    <property type="component" value="Unassembled WGS sequence"/>
</dbReference>
<comment type="caution">
    <text evidence="6">The sequence shown here is derived from an EMBL/GenBank/DDBJ whole genome shotgun (WGS) entry which is preliminary data.</text>
</comment>
<feature type="transmembrane region" description="Helical" evidence="5">
    <location>
        <begin position="142"/>
        <end position="162"/>
    </location>
</feature>
<keyword evidence="3 5" id="KW-1133">Transmembrane helix</keyword>
<gene>
    <name evidence="6" type="ORF">BaRGS_00006356</name>
</gene>
<dbReference type="Gene3D" id="1.20.140.150">
    <property type="match status" value="1"/>
</dbReference>
<reference evidence="6 7" key="1">
    <citation type="journal article" date="2023" name="Sci. Data">
        <title>Genome assembly of the Korean intertidal mud-creeper Batillaria attramentaria.</title>
        <authorList>
            <person name="Patra A.K."/>
            <person name="Ho P.T."/>
            <person name="Jun S."/>
            <person name="Lee S.J."/>
            <person name="Kim Y."/>
            <person name="Won Y.J."/>
        </authorList>
    </citation>
    <scope>NUCLEOTIDE SEQUENCE [LARGE SCALE GENOMIC DNA]</scope>
    <source>
        <strain evidence="6">Wonlab-2016</strain>
    </source>
</reference>
<proteinExistence type="predicted"/>
<comment type="subcellular location">
    <subcellularLocation>
        <location evidence="1">Membrane</location>
        <topology evidence="1">Multi-pass membrane protein</topology>
    </subcellularLocation>
</comment>
<evidence type="ECO:0000256" key="1">
    <source>
        <dbReference type="ARBA" id="ARBA00004141"/>
    </source>
</evidence>
<dbReference type="EMBL" id="JACVVK020000026">
    <property type="protein sequence ID" value="KAK7502403.1"/>
    <property type="molecule type" value="Genomic_DNA"/>
</dbReference>
<evidence type="ECO:0000313" key="6">
    <source>
        <dbReference type="EMBL" id="KAK7502403.1"/>
    </source>
</evidence>
<feature type="transmembrane region" description="Helical" evidence="5">
    <location>
        <begin position="50"/>
        <end position="74"/>
    </location>
</feature>
<evidence type="ECO:0000256" key="5">
    <source>
        <dbReference type="SAM" id="Phobius"/>
    </source>
</evidence>
<evidence type="ECO:0000313" key="7">
    <source>
        <dbReference type="Proteomes" id="UP001519460"/>
    </source>
</evidence>
<evidence type="ECO:0000256" key="3">
    <source>
        <dbReference type="ARBA" id="ARBA00022989"/>
    </source>
</evidence>
<protein>
    <submittedName>
        <fullName evidence="6">Uncharacterized protein</fullName>
    </submittedName>
</protein>
<keyword evidence="4 5" id="KW-0472">Membrane</keyword>
<accession>A0ABD0LSF0</accession>
<dbReference type="InterPro" id="IPR004031">
    <property type="entry name" value="PMP22/EMP/MP20/Claudin"/>
</dbReference>
<evidence type="ECO:0000256" key="4">
    <source>
        <dbReference type="ARBA" id="ARBA00023136"/>
    </source>
</evidence>
<organism evidence="6 7">
    <name type="scientific">Batillaria attramentaria</name>
    <dbReference type="NCBI Taxonomy" id="370345"/>
    <lineage>
        <taxon>Eukaryota</taxon>
        <taxon>Metazoa</taxon>
        <taxon>Spiralia</taxon>
        <taxon>Lophotrochozoa</taxon>
        <taxon>Mollusca</taxon>
        <taxon>Gastropoda</taxon>
        <taxon>Caenogastropoda</taxon>
        <taxon>Sorbeoconcha</taxon>
        <taxon>Cerithioidea</taxon>
        <taxon>Batillariidae</taxon>
        <taxon>Batillaria</taxon>
    </lineage>
</organism>
<dbReference type="Pfam" id="PF13903">
    <property type="entry name" value="Claudin_2"/>
    <property type="match status" value="1"/>
</dbReference>
<keyword evidence="2 5" id="KW-0812">Transmembrane</keyword>
<evidence type="ECO:0000256" key="2">
    <source>
        <dbReference type="ARBA" id="ARBA00022692"/>
    </source>
</evidence>
<keyword evidence="7" id="KW-1185">Reference proteome</keyword>
<sequence length="179" mass="20031">MDLPRGVSDLAQSSSYRRDGDCIYIHEELIQKHEEDLDFDHRLRLHLSRTVVGCSIAAAALQLAVLVSLLCGVWPGQCDVIRRSRLYLATSLILMLATMSGVASGICFIALRDLDNTTFKDMVVMPPPPPSSTNQNYDWSFMVHWIGTGLALVDSFILLCLLRNSYESVNDDVKYYSSI</sequence>
<dbReference type="GO" id="GO:0016020">
    <property type="term" value="C:membrane"/>
    <property type="evidence" value="ECO:0007669"/>
    <property type="project" value="UniProtKB-SubCell"/>
</dbReference>
<name>A0ABD0LSF0_9CAEN</name>
<dbReference type="AlphaFoldDB" id="A0ABD0LSF0"/>